<gene>
    <name evidence="1" type="ORF">DCC35_12200</name>
</gene>
<dbReference type="RefSeq" id="WP_137091049.1">
    <property type="nucleotide sequence ID" value="NZ_CP028923.1"/>
</dbReference>
<dbReference type="AlphaFoldDB" id="A0A4D7JH92"/>
<proteinExistence type="predicted"/>
<dbReference type="EMBL" id="CP028923">
    <property type="protein sequence ID" value="QCK15449.1"/>
    <property type="molecule type" value="Genomic_DNA"/>
</dbReference>
<organism evidence="1 2">
    <name type="scientific">Mangrovivirga cuniculi</name>
    <dbReference type="NCBI Taxonomy" id="2715131"/>
    <lineage>
        <taxon>Bacteria</taxon>
        <taxon>Pseudomonadati</taxon>
        <taxon>Bacteroidota</taxon>
        <taxon>Cytophagia</taxon>
        <taxon>Cytophagales</taxon>
        <taxon>Mangrovivirgaceae</taxon>
        <taxon>Mangrovivirga</taxon>
    </lineage>
</organism>
<dbReference type="OrthoDB" id="9794261at2"/>
<evidence type="ECO:0000313" key="2">
    <source>
        <dbReference type="Proteomes" id="UP000298616"/>
    </source>
</evidence>
<keyword evidence="2" id="KW-1185">Reference proteome</keyword>
<protein>
    <submittedName>
        <fullName evidence="1">Uncharacterized protein</fullName>
    </submittedName>
</protein>
<sequence length="66" mass="7148">MNWVLPEGLTSHSPEGTTFIGGAMEMMPGVSYYYVNLKPGTYAWIAEVPDPASKGMLKVFTVGPPQ</sequence>
<reference evidence="1 2" key="1">
    <citation type="submission" date="2018-04" db="EMBL/GenBank/DDBJ databases">
        <title>Complete genome uncultured novel isolate.</title>
        <authorList>
            <person name="Merlino G."/>
        </authorList>
    </citation>
    <scope>NUCLEOTIDE SEQUENCE [LARGE SCALE GENOMIC DNA]</scope>
    <source>
        <strain evidence="2">R1DC9</strain>
    </source>
</reference>
<dbReference type="Proteomes" id="UP000298616">
    <property type="component" value="Chromosome"/>
</dbReference>
<evidence type="ECO:0000313" key="1">
    <source>
        <dbReference type="EMBL" id="QCK15449.1"/>
    </source>
</evidence>
<name>A0A4D7JH92_9BACT</name>
<accession>A0A4D7JH92</accession>
<dbReference type="KEGG" id="fpf:DCC35_12200"/>